<dbReference type="Proteomes" id="UP000240509">
    <property type="component" value="Unassembled WGS sequence"/>
</dbReference>
<name>A0A2T4U4A4_9BACI</name>
<dbReference type="Pfam" id="PF03577">
    <property type="entry name" value="Peptidase_C69"/>
    <property type="match status" value="1"/>
</dbReference>
<keyword evidence="1" id="KW-0378">Hydrolase</keyword>
<sequence>MMQEEEDNLSASEKLAETESKSIGFYVGSDLTENGHTLLGGFGHEPSSHWIDIVPAQEHPPGSTMEVGVTGDANLPGELIEIPQAEETYKYISSTYSEYAGFPPPLTNGGLNEKGVAGRDIWSPSRDELVDMTPDPQQGPQYSDLSRIAMERAESAAEAVEIIGGLIDEYGYTTYGGNSHMFADEEEGWVFINYAGGEGLWAAERLGSDEIRVSYPGYIHDFPADFEENDDFMGSPNIVEFAEEQGWWDPEEGDYLNLQDVYGQPFPGEGVEEEDDHYTAQRIPPDLEEEVASMEEVSLEDMLALVRDPRWSNDYSGYGQAVEIRSDVPAELQTLWVATTGAVTTPFVPIPIAAEEVPPEFLQHRYLTKDADSEFLDPDYQHVEATRSAVREFKRLMYFTCERPEDFLHEVTGEIEAFEQGMLEERASLEEEAAALLDSGQEAEAAELITENVQVRLTESLELGMELTDRVEQETRENGGIRLPEGEDIEGSTVPAASQPMTGGMVTCYDPELDEYPREHGIYSDTEDSDVKGH</sequence>
<evidence type="ECO:0000313" key="4">
    <source>
        <dbReference type="Proteomes" id="UP000240509"/>
    </source>
</evidence>
<comment type="caution">
    <text evidence="3">The sequence shown here is derived from an EMBL/GenBank/DDBJ whole genome shotgun (WGS) entry which is preliminary data.</text>
</comment>
<dbReference type="EC" id="3.4.-.-" evidence="1"/>
<dbReference type="PANTHER" id="PTHR12994:SF17">
    <property type="entry name" value="LD30995P"/>
    <property type="match status" value="1"/>
</dbReference>
<evidence type="ECO:0000256" key="1">
    <source>
        <dbReference type="RuleBase" id="RU364089"/>
    </source>
</evidence>
<evidence type="ECO:0000256" key="2">
    <source>
        <dbReference type="SAM" id="MobiDB-lite"/>
    </source>
</evidence>
<dbReference type="PANTHER" id="PTHR12994">
    <property type="entry name" value="SECERNIN"/>
    <property type="match status" value="1"/>
</dbReference>
<accession>A0A2T4U4A4</accession>
<proteinExistence type="inferred from homology"/>
<dbReference type="AlphaFoldDB" id="A0A2T4U4A4"/>
<gene>
    <name evidence="3" type="ORF">C6Y45_12390</name>
</gene>
<dbReference type="GO" id="GO:0070004">
    <property type="term" value="F:cysteine-type exopeptidase activity"/>
    <property type="evidence" value="ECO:0007669"/>
    <property type="project" value="InterPro"/>
</dbReference>
<evidence type="ECO:0000313" key="3">
    <source>
        <dbReference type="EMBL" id="PTL38238.1"/>
    </source>
</evidence>
<protein>
    <recommendedName>
        <fullName evidence="1">Dipeptidase</fullName>
        <ecNumber evidence="1">3.4.-.-</ecNumber>
    </recommendedName>
</protein>
<feature type="region of interest" description="Disordered" evidence="2">
    <location>
        <begin position="474"/>
        <end position="503"/>
    </location>
</feature>
<comment type="similarity">
    <text evidence="1">Belongs to the peptidase C69 family.</text>
</comment>
<dbReference type="GO" id="GO:0006508">
    <property type="term" value="P:proteolysis"/>
    <property type="evidence" value="ECO:0007669"/>
    <property type="project" value="UniProtKB-KW"/>
</dbReference>
<dbReference type="OrthoDB" id="9764088at2"/>
<dbReference type="GO" id="GO:0016805">
    <property type="term" value="F:dipeptidase activity"/>
    <property type="evidence" value="ECO:0007669"/>
    <property type="project" value="UniProtKB-KW"/>
</dbReference>
<organism evidence="3 4">
    <name type="scientific">Alkalicoccus saliphilus</name>
    <dbReference type="NCBI Taxonomy" id="200989"/>
    <lineage>
        <taxon>Bacteria</taxon>
        <taxon>Bacillati</taxon>
        <taxon>Bacillota</taxon>
        <taxon>Bacilli</taxon>
        <taxon>Bacillales</taxon>
        <taxon>Bacillaceae</taxon>
        <taxon>Alkalicoccus</taxon>
    </lineage>
</organism>
<comment type="catalytic activity">
    <reaction evidence="1">
        <text>an L-aminoacyl-L-amino acid + H2O = 2 an L-alpha-amino acid</text>
        <dbReference type="Rhea" id="RHEA:48940"/>
        <dbReference type="ChEBI" id="CHEBI:15377"/>
        <dbReference type="ChEBI" id="CHEBI:59869"/>
        <dbReference type="ChEBI" id="CHEBI:77460"/>
    </reaction>
</comment>
<keyword evidence="1" id="KW-0645">Protease</keyword>
<keyword evidence="1" id="KW-0224">Dipeptidase</keyword>
<reference evidence="3 4" key="1">
    <citation type="submission" date="2018-03" db="EMBL/GenBank/DDBJ databases">
        <title>Alkalicoccus saliphilus sp. nov., isolated from a mineral pool.</title>
        <authorList>
            <person name="Zhao B."/>
        </authorList>
    </citation>
    <scope>NUCLEOTIDE SEQUENCE [LARGE SCALE GENOMIC DNA]</scope>
    <source>
        <strain evidence="3 4">6AG</strain>
    </source>
</reference>
<dbReference type="InterPro" id="IPR005322">
    <property type="entry name" value="Peptidase_C69"/>
</dbReference>
<keyword evidence="4" id="KW-1185">Reference proteome</keyword>
<dbReference type="EMBL" id="PZJJ01000022">
    <property type="protein sequence ID" value="PTL38238.1"/>
    <property type="molecule type" value="Genomic_DNA"/>
</dbReference>